<dbReference type="EMBL" id="JANRMI010000002">
    <property type="protein sequence ID" value="MDG0816182.1"/>
    <property type="molecule type" value="Genomic_DNA"/>
</dbReference>
<sequence>MKALVLLILSIPQLLWASAYTDDEVVLPLEDKNPPELVIKDARSRARIEAILDSKRLKAISYNPDWYPGEVVFLESQSPGTGVIAFVEIKDILGRPDGSYELIGELLRQSRANLVQVGDQLLHIDLSSDNPKYKGSTDLMVRKRSPLVSGKYKPLITQGVSVGDTAETLWENEYLITWYGQIKYGLKDWATIETVVPAYLWGAYNASAKFRVYQSNATIVSMGPNFARIPSEDKSTLNLNFYWDSISSESTLSHTFFTLALLTFESAEDATAIKSLGTSSFQTGYEFIMPNWDRVLLGPTYNFEKKAVGGYLTYVKIWDRFHGSLSVNSTNVSSFKLSPVDGYYFSFDAYWRF</sequence>
<feature type="chain" id="PRO_5046743718" evidence="1">
    <location>
        <begin position="18"/>
        <end position="353"/>
    </location>
</feature>
<comment type="caution">
    <text evidence="2">The sequence shown here is derived from an EMBL/GenBank/DDBJ whole genome shotgun (WGS) entry which is preliminary data.</text>
</comment>
<accession>A0ABT6DI68</accession>
<proteinExistence type="predicted"/>
<dbReference type="Proteomes" id="UP001152321">
    <property type="component" value="Unassembled WGS sequence"/>
</dbReference>
<gene>
    <name evidence="2" type="ORF">NWE73_07390</name>
</gene>
<protein>
    <submittedName>
        <fullName evidence="2">Uncharacterized protein</fullName>
    </submittedName>
</protein>
<keyword evidence="1" id="KW-0732">Signal</keyword>
<dbReference type="RefSeq" id="WP_277577659.1">
    <property type="nucleotide sequence ID" value="NZ_JANRMI010000002.1"/>
</dbReference>
<reference evidence="2" key="1">
    <citation type="submission" date="2022-08" db="EMBL/GenBank/DDBJ databases">
        <title>Novel Bdellovibrio Species Isolated from Svalbard: Designation Bdellovibrio svalbardensis.</title>
        <authorList>
            <person name="Mitchell R.J."/>
            <person name="Choi S.Y."/>
        </authorList>
    </citation>
    <scope>NUCLEOTIDE SEQUENCE</scope>
    <source>
        <strain evidence="2">PAP01</strain>
    </source>
</reference>
<name>A0ABT6DI68_9BACT</name>
<evidence type="ECO:0000256" key="1">
    <source>
        <dbReference type="SAM" id="SignalP"/>
    </source>
</evidence>
<evidence type="ECO:0000313" key="3">
    <source>
        <dbReference type="Proteomes" id="UP001152321"/>
    </source>
</evidence>
<organism evidence="2 3">
    <name type="scientific">Bdellovibrio svalbardensis</name>
    <dbReference type="NCBI Taxonomy" id="2972972"/>
    <lineage>
        <taxon>Bacteria</taxon>
        <taxon>Pseudomonadati</taxon>
        <taxon>Bdellovibrionota</taxon>
        <taxon>Bdellovibrionia</taxon>
        <taxon>Bdellovibrionales</taxon>
        <taxon>Pseudobdellovibrionaceae</taxon>
        <taxon>Bdellovibrio</taxon>
    </lineage>
</organism>
<keyword evidence="3" id="KW-1185">Reference proteome</keyword>
<feature type="signal peptide" evidence="1">
    <location>
        <begin position="1"/>
        <end position="17"/>
    </location>
</feature>
<evidence type="ECO:0000313" key="2">
    <source>
        <dbReference type="EMBL" id="MDG0816182.1"/>
    </source>
</evidence>